<accession>A0A5C0UH55</accession>
<dbReference type="PANTHER" id="PTHR12213:SF0">
    <property type="entry name" value="CORRINOID ADENOSYLTRANSFERASE MMAB"/>
    <property type="match status" value="1"/>
</dbReference>
<protein>
    <recommendedName>
        <fullName evidence="4">Corrinoid adenosyltransferase</fullName>
        <ecNumber evidence="4">2.5.1.17</ecNumber>
    </recommendedName>
    <alternativeName>
        <fullName evidence="4">Cob(II)alamin adenosyltransferase</fullName>
    </alternativeName>
    <alternativeName>
        <fullName evidence="4">Cob(II)yrinic acid a,c-diamide adenosyltransferase</fullName>
    </alternativeName>
    <alternativeName>
        <fullName evidence="4">Cobinamide/cobalamin adenosyltransferase</fullName>
    </alternativeName>
</protein>
<dbReference type="Pfam" id="PF01923">
    <property type="entry name" value="Cob_adeno_trans"/>
    <property type="match status" value="1"/>
</dbReference>
<keyword evidence="3 4" id="KW-0067">ATP-binding</keyword>
<dbReference type="SUPFAM" id="SSF89028">
    <property type="entry name" value="Cobalamin adenosyltransferase-like"/>
    <property type="match status" value="1"/>
</dbReference>
<keyword evidence="4" id="KW-0169">Cobalamin biosynthesis</keyword>
<dbReference type="Gene3D" id="1.20.1200.10">
    <property type="entry name" value="Cobalamin adenosyltransferase-like"/>
    <property type="match status" value="1"/>
</dbReference>
<dbReference type="InterPro" id="IPR029499">
    <property type="entry name" value="PduO-typ"/>
</dbReference>
<keyword evidence="1 4" id="KW-0808">Transferase</keyword>
<dbReference type="NCBIfam" id="TIGR00636">
    <property type="entry name" value="PduO_Nterm"/>
    <property type="match status" value="1"/>
</dbReference>
<dbReference type="OrthoDB" id="9778896at2"/>
<dbReference type="Proteomes" id="UP000324924">
    <property type="component" value="Chromosome"/>
</dbReference>
<keyword evidence="2 4" id="KW-0547">Nucleotide-binding</keyword>
<evidence type="ECO:0000259" key="5">
    <source>
        <dbReference type="Pfam" id="PF01923"/>
    </source>
</evidence>
<dbReference type="PANTHER" id="PTHR12213">
    <property type="entry name" value="CORRINOID ADENOSYLTRANSFERASE"/>
    <property type="match status" value="1"/>
</dbReference>
<dbReference type="InterPro" id="IPR036451">
    <property type="entry name" value="CblAdoTrfase-like_sf"/>
</dbReference>
<evidence type="ECO:0000313" key="6">
    <source>
        <dbReference type="EMBL" id="QEK39037.1"/>
    </source>
</evidence>
<organism evidence="6 7">
    <name type="scientific">Candidatus Nesciobacter abundans</name>
    <dbReference type="NCBI Taxonomy" id="2601668"/>
    <lineage>
        <taxon>Bacteria</taxon>
        <taxon>Pseudomonadati</taxon>
        <taxon>Pseudomonadota</taxon>
        <taxon>Alphaproteobacteria</taxon>
        <taxon>Holosporales</taxon>
        <taxon>Holosporaceae</taxon>
        <taxon>Candidatus Nesciobacter</taxon>
    </lineage>
</organism>
<evidence type="ECO:0000256" key="4">
    <source>
        <dbReference type="RuleBase" id="RU366026"/>
    </source>
</evidence>
<dbReference type="GO" id="GO:0009236">
    <property type="term" value="P:cobalamin biosynthetic process"/>
    <property type="evidence" value="ECO:0007669"/>
    <property type="project" value="UniProtKB-UniRule"/>
</dbReference>
<dbReference type="KEGG" id="nabu:FZC36_01130"/>
<keyword evidence="7" id="KW-1185">Reference proteome</keyword>
<comment type="similarity">
    <text evidence="4">Belongs to the Cob(I)alamin adenosyltransferase family.</text>
</comment>
<dbReference type="AlphaFoldDB" id="A0A5C0UH55"/>
<dbReference type="EC" id="2.5.1.17" evidence="4"/>
<sequence length="195" mass="22516">MLGLLKIVINIYNVQFIWYSTPVNCSYITKNGDKGKTSTSSGIVPKNSNLISFIGNLDESNSYIGLCLNYCKDKDLLEILLKVQNQIFNIGAKINGANLEITEEYHIWIENKANFFFKKLKPIHNFVLPGGSLFSSHLHICRTILRRTELAFWACEEEHRDVNIGKYLNRISDFFFIIARVYNNEEIQWEVGKID</sequence>
<name>A0A5C0UH55_9PROT</name>
<evidence type="ECO:0000313" key="7">
    <source>
        <dbReference type="Proteomes" id="UP000324924"/>
    </source>
</evidence>
<comment type="catalytic activity">
    <reaction evidence="4">
        <text>2 cob(II)yrinate a,c diamide + reduced [electron-transfer flavoprotein] + 2 ATP = 2 adenosylcob(III)yrinate a,c-diamide + 2 triphosphate + oxidized [electron-transfer flavoprotein] + 3 H(+)</text>
        <dbReference type="Rhea" id="RHEA:11528"/>
        <dbReference type="Rhea" id="RHEA-COMP:10685"/>
        <dbReference type="Rhea" id="RHEA-COMP:10686"/>
        <dbReference type="ChEBI" id="CHEBI:15378"/>
        <dbReference type="ChEBI" id="CHEBI:18036"/>
        <dbReference type="ChEBI" id="CHEBI:30616"/>
        <dbReference type="ChEBI" id="CHEBI:57692"/>
        <dbReference type="ChEBI" id="CHEBI:58307"/>
        <dbReference type="ChEBI" id="CHEBI:58503"/>
        <dbReference type="ChEBI" id="CHEBI:58537"/>
        <dbReference type="EC" id="2.5.1.17"/>
    </reaction>
</comment>
<dbReference type="UniPathway" id="UPA00148">
    <property type="reaction ID" value="UER00233"/>
</dbReference>
<reference evidence="6 7" key="1">
    <citation type="submission" date="2019-08" db="EMBL/GenBank/DDBJ databases">
        <title>Highly reduced genomes of protist endosymbionts show evolutionary convergence.</title>
        <authorList>
            <person name="George E."/>
            <person name="Husnik F."/>
            <person name="Tashyreva D."/>
            <person name="Prokopchuk G."/>
            <person name="Horak A."/>
            <person name="Kwong W.K."/>
            <person name="Lukes J."/>
            <person name="Keeling P.J."/>
        </authorList>
    </citation>
    <scope>NUCLEOTIDE SEQUENCE [LARGE SCALE GENOMIC DNA]</scope>
    <source>
        <strain evidence="6">1604HC</strain>
    </source>
</reference>
<comment type="catalytic activity">
    <reaction evidence="4">
        <text>2 cob(II)alamin + reduced [electron-transfer flavoprotein] + 2 ATP = 2 adenosylcob(III)alamin + 2 triphosphate + oxidized [electron-transfer flavoprotein] + 3 H(+)</text>
        <dbReference type="Rhea" id="RHEA:28671"/>
        <dbReference type="Rhea" id="RHEA-COMP:10685"/>
        <dbReference type="Rhea" id="RHEA-COMP:10686"/>
        <dbReference type="ChEBI" id="CHEBI:15378"/>
        <dbReference type="ChEBI" id="CHEBI:16304"/>
        <dbReference type="ChEBI" id="CHEBI:18036"/>
        <dbReference type="ChEBI" id="CHEBI:18408"/>
        <dbReference type="ChEBI" id="CHEBI:30616"/>
        <dbReference type="ChEBI" id="CHEBI:57692"/>
        <dbReference type="ChEBI" id="CHEBI:58307"/>
        <dbReference type="EC" id="2.5.1.17"/>
    </reaction>
</comment>
<evidence type="ECO:0000256" key="1">
    <source>
        <dbReference type="ARBA" id="ARBA00022679"/>
    </source>
</evidence>
<dbReference type="GO" id="GO:0005524">
    <property type="term" value="F:ATP binding"/>
    <property type="evidence" value="ECO:0007669"/>
    <property type="project" value="UniProtKB-UniRule"/>
</dbReference>
<evidence type="ECO:0000256" key="2">
    <source>
        <dbReference type="ARBA" id="ARBA00022741"/>
    </source>
</evidence>
<dbReference type="GO" id="GO:0008817">
    <property type="term" value="F:corrinoid adenosyltransferase activity"/>
    <property type="evidence" value="ECO:0007669"/>
    <property type="project" value="UniProtKB-UniRule"/>
</dbReference>
<gene>
    <name evidence="6" type="ORF">FZC36_01130</name>
</gene>
<comment type="pathway">
    <text evidence="4">Cofactor biosynthesis; adenosylcobalamin biosynthesis; adenosylcobalamin from cob(II)yrinate a,c-diamide: step 2/7.</text>
</comment>
<proteinExistence type="inferred from homology"/>
<dbReference type="EMBL" id="CP043314">
    <property type="protein sequence ID" value="QEK39037.1"/>
    <property type="molecule type" value="Genomic_DNA"/>
</dbReference>
<evidence type="ECO:0000256" key="3">
    <source>
        <dbReference type="ARBA" id="ARBA00022840"/>
    </source>
</evidence>
<feature type="domain" description="Cobalamin adenosyltransferase-like" evidence="5">
    <location>
        <begin position="28"/>
        <end position="181"/>
    </location>
</feature>
<dbReference type="InterPro" id="IPR016030">
    <property type="entry name" value="CblAdoTrfase-like"/>
</dbReference>